<keyword evidence="1" id="KW-0175">Coiled coil</keyword>
<gene>
    <name evidence="3" type="ORF">Tco_0729900</name>
</gene>
<sequence length="366" mass="41598">MSNLKFAETHNLVAFLEKPKESDGFEGIIDFLNASSIRYVLTVNPTIYTSCIKQFWATAKAKTVNGEVQIQALLDGKKMIVTETSVRKALQLKDTEGTESFFSPQWKFLIHTILQFLSAKTTAWNEFSSTIASAIICLATNQKFNFSKYIFDNMVKNLEGGVKFLMYPRFVQVFLDKQVEGMTKHKEIYVTPSHTKKVFANMKREGKGFSGRVTPLFKTMMVQAPKELGEDSEIPIDPLHTPTITQPSTSQPQKKQPRRKHRNDIEVPQPSGSTKPITDEAANEEHVPIHSNGSNQLMCEDRLKLNELMELCTNLSQRVLNLENTKTSQAAEITKLKEMVKKLERRNKSRTLGLKRLRKVGRTARI</sequence>
<proteinExistence type="predicted"/>
<feature type="compositionally biased region" description="Low complexity" evidence="2">
    <location>
        <begin position="241"/>
        <end position="254"/>
    </location>
</feature>
<comment type="caution">
    <text evidence="3">The sequence shown here is derived from an EMBL/GenBank/DDBJ whole genome shotgun (WGS) entry which is preliminary data.</text>
</comment>
<reference evidence="3" key="1">
    <citation type="journal article" date="2022" name="Int. J. Mol. Sci.">
        <title>Draft Genome of Tanacetum Coccineum: Genomic Comparison of Closely Related Tanacetum-Family Plants.</title>
        <authorList>
            <person name="Yamashiro T."/>
            <person name="Shiraishi A."/>
            <person name="Nakayama K."/>
            <person name="Satake H."/>
        </authorList>
    </citation>
    <scope>NUCLEOTIDE SEQUENCE</scope>
</reference>
<reference evidence="3" key="2">
    <citation type="submission" date="2022-01" db="EMBL/GenBank/DDBJ databases">
        <authorList>
            <person name="Yamashiro T."/>
            <person name="Shiraishi A."/>
            <person name="Satake H."/>
            <person name="Nakayama K."/>
        </authorList>
    </citation>
    <scope>NUCLEOTIDE SEQUENCE</scope>
</reference>
<dbReference type="Proteomes" id="UP001151760">
    <property type="component" value="Unassembled WGS sequence"/>
</dbReference>
<evidence type="ECO:0000313" key="4">
    <source>
        <dbReference type="Proteomes" id="UP001151760"/>
    </source>
</evidence>
<dbReference type="EMBL" id="BQNB010010640">
    <property type="protein sequence ID" value="GJS80019.1"/>
    <property type="molecule type" value="Genomic_DNA"/>
</dbReference>
<name>A0ABQ4YQ80_9ASTR</name>
<evidence type="ECO:0000313" key="3">
    <source>
        <dbReference type="EMBL" id="GJS80019.1"/>
    </source>
</evidence>
<accession>A0ABQ4YQ80</accession>
<protein>
    <submittedName>
        <fullName evidence="3">Uncharacterized protein</fullName>
    </submittedName>
</protein>
<keyword evidence="4" id="KW-1185">Reference proteome</keyword>
<feature type="coiled-coil region" evidence="1">
    <location>
        <begin position="305"/>
        <end position="346"/>
    </location>
</feature>
<feature type="region of interest" description="Disordered" evidence="2">
    <location>
        <begin position="231"/>
        <end position="278"/>
    </location>
</feature>
<evidence type="ECO:0000256" key="2">
    <source>
        <dbReference type="SAM" id="MobiDB-lite"/>
    </source>
</evidence>
<evidence type="ECO:0000256" key="1">
    <source>
        <dbReference type="SAM" id="Coils"/>
    </source>
</evidence>
<organism evidence="3 4">
    <name type="scientific">Tanacetum coccineum</name>
    <dbReference type="NCBI Taxonomy" id="301880"/>
    <lineage>
        <taxon>Eukaryota</taxon>
        <taxon>Viridiplantae</taxon>
        <taxon>Streptophyta</taxon>
        <taxon>Embryophyta</taxon>
        <taxon>Tracheophyta</taxon>
        <taxon>Spermatophyta</taxon>
        <taxon>Magnoliopsida</taxon>
        <taxon>eudicotyledons</taxon>
        <taxon>Gunneridae</taxon>
        <taxon>Pentapetalae</taxon>
        <taxon>asterids</taxon>
        <taxon>campanulids</taxon>
        <taxon>Asterales</taxon>
        <taxon>Asteraceae</taxon>
        <taxon>Asteroideae</taxon>
        <taxon>Anthemideae</taxon>
        <taxon>Anthemidinae</taxon>
        <taxon>Tanacetum</taxon>
    </lineage>
</organism>